<dbReference type="STRING" id="598659.NAMH_0491"/>
<name>B9L8F1_NAUPA</name>
<feature type="transmembrane region" description="Helical" evidence="5">
    <location>
        <begin position="166"/>
        <end position="185"/>
    </location>
</feature>
<sequence length="320" mass="37298">MKRSLEFFPVQLFAVIMGLSGLTIAFAKAWHFLNINYFEAIYKVLLLLDTILFFVVFMTYIFKWIKYPEAVKKEFNHPVKSSFAAAISISFLLISIAYYDYAPSVSIIFWWVGAPLHLFFTYKVMKFWIEHKFEVGHINPAWFIPIVGNVLIPVVGVDAQPEMVNIFFYAIGIFFWLVLFTIVIYRMIFHNPLGKRLLPTFFILIAPPAVGFISYFRITFGLIDTDSLFLYFIALFIFVLLLTMFRQFIKLQFFISWWAYTFPMAALTIATILMDSAYDTNLTYYGALFLLAVTTLLVAYVTYKTFIAINNHKICIPEEE</sequence>
<dbReference type="GO" id="GO:0005886">
    <property type="term" value="C:plasma membrane"/>
    <property type="evidence" value="ECO:0007669"/>
    <property type="project" value="TreeGrafter"/>
</dbReference>
<dbReference type="HOGENOM" id="CLU_044414_0_0_7"/>
<feature type="transmembrane region" description="Helical" evidence="5">
    <location>
        <begin position="257"/>
        <end position="278"/>
    </location>
</feature>
<evidence type="ECO:0000256" key="2">
    <source>
        <dbReference type="ARBA" id="ARBA00022692"/>
    </source>
</evidence>
<comment type="subcellular location">
    <subcellularLocation>
        <location evidence="1">Membrane</location>
        <topology evidence="1">Multi-pass membrane protein</topology>
    </subcellularLocation>
</comment>
<evidence type="ECO:0000313" key="6">
    <source>
        <dbReference type="EMBL" id="ACM93207.1"/>
    </source>
</evidence>
<dbReference type="Proteomes" id="UP000000448">
    <property type="component" value="Chromosome"/>
</dbReference>
<evidence type="ECO:0000256" key="5">
    <source>
        <dbReference type="SAM" id="Phobius"/>
    </source>
</evidence>
<dbReference type="RefSeq" id="WP_015902259.1">
    <property type="nucleotide sequence ID" value="NC_012115.1"/>
</dbReference>
<dbReference type="GO" id="GO:0046583">
    <property type="term" value="F:monoatomic cation efflux transmembrane transporter activity"/>
    <property type="evidence" value="ECO:0007669"/>
    <property type="project" value="TreeGrafter"/>
</dbReference>
<dbReference type="eggNOG" id="COG1275">
    <property type="taxonomic scope" value="Bacteria"/>
</dbReference>
<dbReference type="InterPro" id="IPR038665">
    <property type="entry name" value="Voltage-dep_anion_channel_sf"/>
</dbReference>
<gene>
    <name evidence="6" type="ordered locus">NAMH_0491</name>
</gene>
<feature type="transmembrane region" description="Helical" evidence="5">
    <location>
        <begin position="197"/>
        <end position="216"/>
    </location>
</feature>
<feature type="transmembrane region" description="Helical" evidence="5">
    <location>
        <begin position="228"/>
        <end position="245"/>
    </location>
</feature>
<feature type="transmembrane region" description="Helical" evidence="5">
    <location>
        <begin position="284"/>
        <end position="303"/>
    </location>
</feature>
<evidence type="ECO:0000256" key="4">
    <source>
        <dbReference type="ARBA" id="ARBA00023136"/>
    </source>
</evidence>
<dbReference type="InterPro" id="IPR052951">
    <property type="entry name" value="Tellurite_res_ion_channel"/>
</dbReference>
<evidence type="ECO:0000313" key="7">
    <source>
        <dbReference type="Proteomes" id="UP000000448"/>
    </source>
</evidence>
<protein>
    <submittedName>
        <fullName evidence="6">C4-dicarboxylate transporter/malic acid transport protein</fullName>
    </submittedName>
</protein>
<feature type="transmembrane region" description="Helical" evidence="5">
    <location>
        <begin position="12"/>
        <end position="32"/>
    </location>
</feature>
<evidence type="ECO:0000256" key="3">
    <source>
        <dbReference type="ARBA" id="ARBA00022989"/>
    </source>
</evidence>
<dbReference type="KEGG" id="nam:NAMH_0491"/>
<dbReference type="PANTHER" id="PTHR37955:SF1">
    <property type="entry name" value="DEP DOMAIN-CONTAINING PROTEIN"/>
    <property type="match status" value="1"/>
</dbReference>
<feature type="transmembrane region" description="Helical" evidence="5">
    <location>
        <begin position="83"/>
        <end position="101"/>
    </location>
</feature>
<dbReference type="PANTHER" id="PTHR37955">
    <property type="entry name" value="TELLURITE RESISTANCE PROTEIN TEHA"/>
    <property type="match status" value="1"/>
</dbReference>
<organism evidence="6 7">
    <name type="scientific">Nautilia profundicola (strain ATCC BAA-1463 / DSM 18972 / AmH)</name>
    <dbReference type="NCBI Taxonomy" id="598659"/>
    <lineage>
        <taxon>Bacteria</taxon>
        <taxon>Pseudomonadati</taxon>
        <taxon>Campylobacterota</taxon>
        <taxon>Epsilonproteobacteria</taxon>
        <taxon>Nautiliales</taxon>
        <taxon>Nautiliaceae</taxon>
        <taxon>Nautilia</taxon>
    </lineage>
</organism>
<dbReference type="EMBL" id="CP001279">
    <property type="protein sequence ID" value="ACM93207.1"/>
    <property type="molecule type" value="Genomic_DNA"/>
</dbReference>
<dbReference type="Gene3D" id="1.50.10.150">
    <property type="entry name" value="Voltage-dependent anion channel"/>
    <property type="match status" value="1"/>
</dbReference>
<keyword evidence="4 5" id="KW-0472">Membrane</keyword>
<reference evidence="6 7" key="1">
    <citation type="journal article" date="2009" name="PLoS Genet.">
        <title>Adaptations to submarine hydrothermal environments exemplified by the genome of Nautilia profundicola.</title>
        <authorList>
            <person name="Campbell B.J."/>
            <person name="Smith J.L."/>
            <person name="Hanson T.E."/>
            <person name="Klotz M.G."/>
            <person name="Stein L.Y."/>
            <person name="Lee C.K."/>
            <person name="Wu D."/>
            <person name="Robinson J.M."/>
            <person name="Khouri H.M."/>
            <person name="Eisen J.A."/>
            <person name="Cary S.C."/>
        </authorList>
    </citation>
    <scope>NUCLEOTIDE SEQUENCE [LARGE SCALE GENOMIC DNA]</scope>
    <source>
        <strain evidence="7">ATCC BAA-1463 / DSM 18972 / AmH</strain>
    </source>
</reference>
<evidence type="ECO:0000256" key="1">
    <source>
        <dbReference type="ARBA" id="ARBA00004141"/>
    </source>
</evidence>
<keyword evidence="2 5" id="KW-0812">Transmembrane</keyword>
<keyword evidence="3 5" id="KW-1133">Transmembrane helix</keyword>
<proteinExistence type="predicted"/>
<feature type="transmembrane region" description="Helical" evidence="5">
    <location>
        <begin position="141"/>
        <end position="160"/>
    </location>
</feature>
<dbReference type="InterPro" id="IPR004695">
    <property type="entry name" value="SLAC1/Mae1/Ssu1/TehA"/>
</dbReference>
<dbReference type="AlphaFoldDB" id="B9L8F1"/>
<feature type="transmembrane region" description="Helical" evidence="5">
    <location>
        <begin position="44"/>
        <end position="62"/>
    </location>
</feature>
<accession>B9L8F1</accession>
<dbReference type="OrthoDB" id="309023at2"/>
<dbReference type="CDD" id="cd09323">
    <property type="entry name" value="TDT_SLAC1_like"/>
    <property type="match status" value="1"/>
</dbReference>
<keyword evidence="7" id="KW-1185">Reference proteome</keyword>
<feature type="transmembrane region" description="Helical" evidence="5">
    <location>
        <begin position="107"/>
        <end position="129"/>
    </location>
</feature>
<dbReference type="Pfam" id="PF03595">
    <property type="entry name" value="SLAC1"/>
    <property type="match status" value="1"/>
</dbReference>